<evidence type="ECO:0000313" key="4">
    <source>
        <dbReference type="Proteomes" id="UP000216871"/>
    </source>
</evidence>
<keyword evidence="2" id="KW-0472">Membrane</keyword>
<proteinExistence type="predicted"/>
<sequence>MTRGSFFVAGSSTFVAERTFPIRFGSISSILRQKLADEFTASQAYFANRSSCKYRRAAYAVYWLPAFRSRDHTDTMVGMNEQSSPTPVPAPASGKAARRRTGKGDWIPDQPGAWAMALLPAIAGVVIAGSGVDTIWLLVAWIICYCVQFSAARWLKSRCSPRYLPPALVYAVALAIVGVPFLITHAGILRWAPLYIVLAAASMAAAWLRKERSLWGNAVAVIAASTMTVVIDSFTPRPQRACLKQAMPLGADTPTFLACNPNSMYAAVRDMPAIERLFDLQAWWPEGALPPGGLVATLLFAVTQFGSVLFVKTMIRERGKRGWLWASWIWHGALFATAMMLQAMALNPMHNLPTLPTLPTLLTLIAAAALLARAIALPLVARTRTIKPMIVGVTECFSSLLVFGCIIAVVM</sequence>
<feature type="transmembrane region" description="Helical" evidence="2">
    <location>
        <begin position="323"/>
        <end position="345"/>
    </location>
</feature>
<evidence type="ECO:0000313" key="3">
    <source>
        <dbReference type="EMBL" id="OZG61669.1"/>
    </source>
</evidence>
<gene>
    <name evidence="3" type="ORF">BMYO_0183</name>
</gene>
<name>A0A261FRB1_9BIFI</name>
<keyword evidence="4" id="KW-1185">Reference proteome</keyword>
<keyword evidence="2" id="KW-0812">Transmembrane</keyword>
<evidence type="ECO:0000256" key="2">
    <source>
        <dbReference type="SAM" id="Phobius"/>
    </source>
</evidence>
<dbReference type="InterPro" id="IPR025576">
    <property type="entry name" value="YwiC"/>
</dbReference>
<dbReference type="Pfam" id="PF14256">
    <property type="entry name" value="YwiC"/>
    <property type="match status" value="1"/>
</dbReference>
<feature type="transmembrane region" description="Helical" evidence="2">
    <location>
        <begin position="389"/>
        <end position="410"/>
    </location>
</feature>
<keyword evidence="2" id="KW-1133">Transmembrane helix</keyword>
<accession>A0A261FRB1</accession>
<evidence type="ECO:0000256" key="1">
    <source>
        <dbReference type="SAM" id="MobiDB-lite"/>
    </source>
</evidence>
<comment type="caution">
    <text evidence="3">The sequence shown here is derived from an EMBL/GenBank/DDBJ whole genome shotgun (WGS) entry which is preliminary data.</text>
</comment>
<dbReference type="EMBL" id="MWWW01000002">
    <property type="protein sequence ID" value="OZG61669.1"/>
    <property type="molecule type" value="Genomic_DNA"/>
</dbReference>
<feature type="transmembrane region" description="Helical" evidence="2">
    <location>
        <begin position="357"/>
        <end position="377"/>
    </location>
</feature>
<feature type="transmembrane region" description="Helical" evidence="2">
    <location>
        <begin position="167"/>
        <end position="183"/>
    </location>
</feature>
<organism evidence="3 4">
    <name type="scientific">Bifidobacterium myosotis</name>
    <dbReference type="NCBI Taxonomy" id="1630166"/>
    <lineage>
        <taxon>Bacteria</taxon>
        <taxon>Bacillati</taxon>
        <taxon>Actinomycetota</taxon>
        <taxon>Actinomycetes</taxon>
        <taxon>Bifidobacteriales</taxon>
        <taxon>Bifidobacteriaceae</taxon>
        <taxon>Bifidobacterium</taxon>
    </lineage>
</organism>
<reference evidence="3 4" key="1">
    <citation type="journal article" date="2017" name="BMC Genomics">
        <title>Comparative genomic and phylogenomic analyses of the Bifidobacteriaceae family.</title>
        <authorList>
            <person name="Lugli G.A."/>
            <person name="Milani C."/>
            <person name="Turroni F."/>
            <person name="Duranti S."/>
            <person name="Mancabelli L."/>
            <person name="Mangifesta M."/>
            <person name="Ferrario C."/>
            <person name="Modesto M."/>
            <person name="Mattarelli P."/>
            <person name="Jiri K."/>
            <person name="van Sinderen D."/>
            <person name="Ventura M."/>
        </authorList>
    </citation>
    <scope>NUCLEOTIDE SEQUENCE [LARGE SCALE GENOMIC DNA]</scope>
    <source>
        <strain evidence="3 4">DSM 100196</strain>
    </source>
</reference>
<feature type="transmembrane region" description="Helical" evidence="2">
    <location>
        <begin position="189"/>
        <end position="207"/>
    </location>
</feature>
<feature type="region of interest" description="Disordered" evidence="1">
    <location>
        <begin position="78"/>
        <end position="101"/>
    </location>
</feature>
<dbReference type="AlphaFoldDB" id="A0A261FRB1"/>
<feature type="transmembrane region" description="Helical" evidence="2">
    <location>
        <begin position="214"/>
        <end position="231"/>
    </location>
</feature>
<feature type="transmembrane region" description="Helical" evidence="2">
    <location>
        <begin position="293"/>
        <end position="311"/>
    </location>
</feature>
<dbReference type="Proteomes" id="UP000216871">
    <property type="component" value="Unassembled WGS sequence"/>
</dbReference>
<protein>
    <submittedName>
        <fullName evidence="3">YwiC-like protein</fullName>
    </submittedName>
</protein>